<dbReference type="InterPro" id="IPR016137">
    <property type="entry name" value="RGS"/>
</dbReference>
<dbReference type="SUPFAM" id="SSF48097">
    <property type="entry name" value="Regulator of G-protein signaling, RGS"/>
    <property type="match status" value="1"/>
</dbReference>
<gene>
    <name evidence="3" type="ORF">M0811_09672</name>
</gene>
<organism evidence="3 4">
    <name type="scientific">Anaeramoeba ignava</name>
    <name type="common">Anaerobic marine amoeba</name>
    <dbReference type="NCBI Taxonomy" id="1746090"/>
    <lineage>
        <taxon>Eukaryota</taxon>
        <taxon>Metamonada</taxon>
        <taxon>Anaeramoebidae</taxon>
        <taxon>Anaeramoeba</taxon>
    </lineage>
</organism>
<name>A0A9Q0RA19_ANAIG</name>
<dbReference type="InterPro" id="IPR044926">
    <property type="entry name" value="RGS_subdomain_2"/>
</dbReference>
<keyword evidence="4" id="KW-1185">Reference proteome</keyword>
<dbReference type="OrthoDB" id="10266999at2759"/>
<dbReference type="PROSITE" id="PS50132">
    <property type="entry name" value="RGS"/>
    <property type="match status" value="1"/>
</dbReference>
<feature type="transmembrane region" description="Helical" evidence="1">
    <location>
        <begin position="247"/>
        <end position="267"/>
    </location>
</feature>
<dbReference type="SMART" id="SM00315">
    <property type="entry name" value="RGS"/>
    <property type="match status" value="1"/>
</dbReference>
<feature type="domain" description="RGS" evidence="2">
    <location>
        <begin position="282"/>
        <end position="343"/>
    </location>
</feature>
<sequence>MQTILQSNLQSKAWQPNPGKGETTFNGVLLLVVWCIFTPYFIFTFILFIRRWDKQPIKARSPLLLSISSVAGYIMITHYCWMTWYSEENWPCIVSHWLIWAVMSWYYVPYILRCLRLFFIFKINFEKTEMHKGKDGEKKKQGFFVRKRHWFTDRRLLIWLIIFNTLVFLFGLFRQFYYSDNYPGRYGCTVTTLYLTGMTVIFYGMSSTSNNELKAVSLTWTLLIIPYIIIQWVGYNEDIFTTTYFQVLWPLVSYIISDVYPLHLSYISSQIITFSTSNVLSSLKTIIGNERACKHFEEFLVGEFSVENLLFYQDVARFKLLTDSDEINSQGKVIFDKYIDPSSVLEESIFMLMERDSYPRFLKSAICTKFKKELQNEENVLQILKKQKMV</sequence>
<feature type="transmembrane region" description="Helical" evidence="1">
    <location>
        <begin position="184"/>
        <end position="203"/>
    </location>
</feature>
<protein>
    <submittedName>
        <fullName evidence="3">Regulator of g protein signaling</fullName>
    </submittedName>
</protein>
<dbReference type="OMA" id="YIMITHY"/>
<dbReference type="PANTHER" id="PTHR10845:SF192">
    <property type="entry name" value="DOUBLE HIT, ISOFORM B"/>
    <property type="match status" value="1"/>
</dbReference>
<evidence type="ECO:0000313" key="4">
    <source>
        <dbReference type="Proteomes" id="UP001149090"/>
    </source>
</evidence>
<evidence type="ECO:0000259" key="2">
    <source>
        <dbReference type="PROSITE" id="PS50132"/>
    </source>
</evidence>
<evidence type="ECO:0000256" key="1">
    <source>
        <dbReference type="SAM" id="Phobius"/>
    </source>
</evidence>
<feature type="transmembrane region" description="Helical" evidence="1">
    <location>
        <begin position="61"/>
        <end position="85"/>
    </location>
</feature>
<evidence type="ECO:0000313" key="3">
    <source>
        <dbReference type="EMBL" id="KAJ5072028.1"/>
    </source>
</evidence>
<dbReference type="InterPro" id="IPR036305">
    <property type="entry name" value="RGS_sf"/>
</dbReference>
<accession>A0A9Q0RA19</accession>
<dbReference type="Gene3D" id="1.10.167.10">
    <property type="entry name" value="Regulator of G-protein Signalling 4, domain 2"/>
    <property type="match status" value="1"/>
</dbReference>
<dbReference type="EMBL" id="JAPDFW010000083">
    <property type="protein sequence ID" value="KAJ5072028.1"/>
    <property type="molecule type" value="Genomic_DNA"/>
</dbReference>
<feature type="transmembrane region" description="Helical" evidence="1">
    <location>
        <begin position="97"/>
        <end position="121"/>
    </location>
</feature>
<dbReference type="Pfam" id="PF00615">
    <property type="entry name" value="RGS"/>
    <property type="match status" value="1"/>
</dbReference>
<dbReference type="PANTHER" id="PTHR10845">
    <property type="entry name" value="REGULATOR OF G PROTEIN SIGNALING"/>
    <property type="match status" value="1"/>
</dbReference>
<dbReference type="AlphaFoldDB" id="A0A9Q0RA19"/>
<reference evidence="3" key="1">
    <citation type="submission" date="2022-10" db="EMBL/GenBank/DDBJ databases">
        <title>Novel sulphate-reducing endosymbionts in the free-living metamonad Anaeramoeba.</title>
        <authorList>
            <person name="Jerlstrom-Hultqvist J."/>
            <person name="Cepicka I."/>
            <person name="Gallot-Lavallee L."/>
            <person name="Salas-Leiva D."/>
            <person name="Curtis B.A."/>
            <person name="Zahonova K."/>
            <person name="Pipaliya S."/>
            <person name="Dacks J."/>
            <person name="Roger A.J."/>
        </authorList>
    </citation>
    <scope>NUCLEOTIDE SEQUENCE</scope>
    <source>
        <strain evidence="3">BMAN</strain>
    </source>
</reference>
<keyword evidence="1" id="KW-0472">Membrane</keyword>
<feature type="transmembrane region" description="Helical" evidence="1">
    <location>
        <begin position="156"/>
        <end position="178"/>
    </location>
</feature>
<proteinExistence type="predicted"/>
<feature type="transmembrane region" description="Helical" evidence="1">
    <location>
        <begin position="28"/>
        <end position="49"/>
    </location>
</feature>
<feature type="transmembrane region" description="Helical" evidence="1">
    <location>
        <begin position="215"/>
        <end position="235"/>
    </location>
</feature>
<dbReference type="Proteomes" id="UP001149090">
    <property type="component" value="Unassembled WGS sequence"/>
</dbReference>
<keyword evidence="1" id="KW-0812">Transmembrane</keyword>
<keyword evidence="1" id="KW-1133">Transmembrane helix</keyword>
<comment type="caution">
    <text evidence="3">The sequence shown here is derived from an EMBL/GenBank/DDBJ whole genome shotgun (WGS) entry which is preliminary data.</text>
</comment>